<protein>
    <submittedName>
        <fullName evidence="2">Uncharacterized protein</fullName>
    </submittedName>
</protein>
<dbReference type="AlphaFoldDB" id="A0A0V1CVY5"/>
<sequence length="85" mass="9897">MHKYAVIAFPFIFSNLRCFMLISLRFRENICITMPYYVCAITDGKLELKIIFALPHFENARMQSIISKDGKTMGVSDICRIWSNL</sequence>
<organism evidence="2 3">
    <name type="scientific">Trichinella britovi</name>
    <name type="common">Parasitic roundworm</name>
    <dbReference type="NCBI Taxonomy" id="45882"/>
    <lineage>
        <taxon>Eukaryota</taxon>
        <taxon>Metazoa</taxon>
        <taxon>Ecdysozoa</taxon>
        <taxon>Nematoda</taxon>
        <taxon>Enoplea</taxon>
        <taxon>Dorylaimia</taxon>
        <taxon>Trichinellida</taxon>
        <taxon>Trichinellidae</taxon>
        <taxon>Trichinella</taxon>
    </lineage>
</organism>
<dbReference type="Proteomes" id="UP000054653">
    <property type="component" value="Unassembled WGS sequence"/>
</dbReference>
<accession>A0A0V1CVY5</accession>
<dbReference type="EMBL" id="JYDI01000086">
    <property type="protein sequence ID" value="KRY53399.1"/>
    <property type="molecule type" value="Genomic_DNA"/>
</dbReference>
<name>A0A0V1CVY5_TRIBR</name>
<evidence type="ECO:0000256" key="1">
    <source>
        <dbReference type="SAM" id="Phobius"/>
    </source>
</evidence>
<feature type="transmembrane region" description="Helical" evidence="1">
    <location>
        <begin position="6"/>
        <end position="24"/>
    </location>
</feature>
<gene>
    <name evidence="2" type="ORF">T03_4958</name>
</gene>
<proteinExistence type="predicted"/>
<reference evidence="2 3" key="1">
    <citation type="submission" date="2015-01" db="EMBL/GenBank/DDBJ databases">
        <title>Evolution of Trichinella species and genotypes.</title>
        <authorList>
            <person name="Korhonen P.K."/>
            <person name="Edoardo P."/>
            <person name="Giuseppe L.R."/>
            <person name="Gasser R.B."/>
        </authorList>
    </citation>
    <scope>NUCLEOTIDE SEQUENCE [LARGE SCALE GENOMIC DNA]</scope>
    <source>
        <strain evidence="2">ISS120</strain>
    </source>
</reference>
<keyword evidence="1" id="KW-0812">Transmembrane</keyword>
<keyword evidence="3" id="KW-1185">Reference proteome</keyword>
<keyword evidence="1" id="KW-1133">Transmembrane helix</keyword>
<keyword evidence="1" id="KW-0472">Membrane</keyword>
<evidence type="ECO:0000313" key="3">
    <source>
        <dbReference type="Proteomes" id="UP000054653"/>
    </source>
</evidence>
<evidence type="ECO:0000313" key="2">
    <source>
        <dbReference type="EMBL" id="KRY53399.1"/>
    </source>
</evidence>
<comment type="caution">
    <text evidence="2">The sequence shown here is derived from an EMBL/GenBank/DDBJ whole genome shotgun (WGS) entry which is preliminary data.</text>
</comment>